<dbReference type="Proteomes" id="UP000523000">
    <property type="component" value="Unassembled WGS sequence"/>
</dbReference>
<evidence type="ECO:0000256" key="1">
    <source>
        <dbReference type="SAM" id="MobiDB-lite"/>
    </source>
</evidence>
<dbReference type="InterPro" id="IPR051044">
    <property type="entry name" value="MAG_DAG_Lipase"/>
</dbReference>
<gene>
    <name evidence="3" type="ORF">E9229_003435</name>
</gene>
<keyword evidence="4" id="KW-1185">Reference proteome</keyword>
<dbReference type="SUPFAM" id="SSF53474">
    <property type="entry name" value="alpha/beta-Hydrolases"/>
    <property type="match status" value="1"/>
</dbReference>
<evidence type="ECO:0000259" key="2">
    <source>
        <dbReference type="Pfam" id="PF12146"/>
    </source>
</evidence>
<name>A0A839QL92_9MICC</name>
<dbReference type="Pfam" id="PF12146">
    <property type="entry name" value="Hydrolase_4"/>
    <property type="match status" value="1"/>
</dbReference>
<dbReference type="InterPro" id="IPR029058">
    <property type="entry name" value="AB_hydrolase_fold"/>
</dbReference>
<accession>A0A839QL92</accession>
<protein>
    <submittedName>
        <fullName evidence="3">Alpha-beta hydrolase superfamily lysophospholipase</fullName>
    </submittedName>
</protein>
<organism evidence="3 4">
    <name type="scientific">Paeniglutamicibacter cryotolerans</name>
    <dbReference type="NCBI Taxonomy" id="670079"/>
    <lineage>
        <taxon>Bacteria</taxon>
        <taxon>Bacillati</taxon>
        <taxon>Actinomycetota</taxon>
        <taxon>Actinomycetes</taxon>
        <taxon>Micrococcales</taxon>
        <taxon>Micrococcaceae</taxon>
        <taxon>Paeniglutamicibacter</taxon>
    </lineage>
</organism>
<dbReference type="RefSeq" id="WP_183512742.1">
    <property type="nucleotide sequence ID" value="NZ_BAABGK010000040.1"/>
</dbReference>
<dbReference type="Gene3D" id="3.40.50.1820">
    <property type="entry name" value="alpha/beta hydrolase"/>
    <property type="match status" value="1"/>
</dbReference>
<keyword evidence="3" id="KW-0378">Hydrolase</keyword>
<feature type="domain" description="Serine aminopeptidase S33" evidence="2">
    <location>
        <begin position="113"/>
        <end position="335"/>
    </location>
</feature>
<dbReference type="PANTHER" id="PTHR11614">
    <property type="entry name" value="PHOSPHOLIPASE-RELATED"/>
    <property type="match status" value="1"/>
</dbReference>
<evidence type="ECO:0000313" key="4">
    <source>
        <dbReference type="Proteomes" id="UP000523000"/>
    </source>
</evidence>
<dbReference type="GO" id="GO:0016787">
    <property type="term" value="F:hydrolase activity"/>
    <property type="evidence" value="ECO:0007669"/>
    <property type="project" value="UniProtKB-KW"/>
</dbReference>
<dbReference type="InterPro" id="IPR022742">
    <property type="entry name" value="Hydrolase_4"/>
</dbReference>
<evidence type="ECO:0000313" key="3">
    <source>
        <dbReference type="EMBL" id="MBB2997188.1"/>
    </source>
</evidence>
<proteinExistence type="predicted"/>
<dbReference type="EMBL" id="JACHVS010000002">
    <property type="protein sequence ID" value="MBB2997188.1"/>
    <property type="molecule type" value="Genomic_DNA"/>
</dbReference>
<comment type="caution">
    <text evidence="3">The sequence shown here is derived from an EMBL/GenBank/DDBJ whole genome shotgun (WGS) entry which is preliminary data.</text>
</comment>
<sequence>MTFEFRQRLAKTTPKPDSPLDSGSSPPEEYRDPSGDWPSFLPDSEEGQWLPDILGPDYSYTTLPLPPDEDGDVRATLVRYRPASTGAAGPTPARAGFWRRLAGRPGPGAEPPRARGFVLYLHGWSDYYYNTALAEYWNARGYHFYAVDLRRYGRSLRAGEAPGYVSDLTDYDADLKAALDALAADAGEFDERICVAHSTGGLIATLWAERHPGIFTALVLNSPWLELQGSHLVRYAATGVLDPVARLRPKAKLRLPEADQYWQTLSRLGHGTWDLHPVWRPQISFPVTAGWLRAVMAGHAKVAHGLNLRIPVLVLTSARTHLSPVFDQQMLFNDAVIEVEVVRERSLGIGTEVTNAKLIGAMHDVFTSGPEPRAAAFAAIDRWSTGYLNGK</sequence>
<dbReference type="AlphaFoldDB" id="A0A839QL92"/>
<reference evidence="3 4" key="1">
    <citation type="submission" date="2020-08" db="EMBL/GenBank/DDBJ databases">
        <title>Sequencing the genomes of 1000 actinobacteria strains.</title>
        <authorList>
            <person name="Klenk H.-P."/>
        </authorList>
    </citation>
    <scope>NUCLEOTIDE SEQUENCE [LARGE SCALE GENOMIC DNA]</scope>
    <source>
        <strain evidence="3 4">DSM 22826</strain>
    </source>
</reference>
<feature type="region of interest" description="Disordered" evidence="1">
    <location>
        <begin position="1"/>
        <end position="51"/>
    </location>
</feature>